<gene>
    <name evidence="11" type="primary">tig</name>
    <name evidence="15" type="ORF">SAMN02745887_03696</name>
</gene>
<evidence type="ECO:0000256" key="7">
    <source>
        <dbReference type="ARBA" id="ARBA00023186"/>
    </source>
</evidence>
<name>A0A1K2HRS9_9NEIS</name>
<dbReference type="InterPro" id="IPR005215">
    <property type="entry name" value="Trig_fac"/>
</dbReference>
<dbReference type="PIRSF" id="PIRSF003095">
    <property type="entry name" value="Trigger_factor"/>
    <property type="match status" value="1"/>
</dbReference>
<dbReference type="PANTHER" id="PTHR30560:SF3">
    <property type="entry name" value="TRIGGER FACTOR-LIKE PROTEIN TIG, CHLOROPLASTIC"/>
    <property type="match status" value="1"/>
</dbReference>
<dbReference type="InterPro" id="IPR037041">
    <property type="entry name" value="Trigger_fac_C_sf"/>
</dbReference>
<keyword evidence="6 11" id="KW-0697">Rotamase</keyword>
<dbReference type="SUPFAM" id="SSF109998">
    <property type="entry name" value="Triger factor/SurA peptide-binding domain-like"/>
    <property type="match status" value="1"/>
</dbReference>
<feature type="domain" description="PPIase FKBP-type" evidence="14">
    <location>
        <begin position="160"/>
        <end position="245"/>
    </location>
</feature>
<evidence type="ECO:0000256" key="2">
    <source>
        <dbReference type="ARBA" id="ARBA00005464"/>
    </source>
</evidence>
<dbReference type="InterPro" id="IPR008880">
    <property type="entry name" value="Trigger_fac_C"/>
</dbReference>
<evidence type="ECO:0000256" key="5">
    <source>
        <dbReference type="ARBA" id="ARBA00022618"/>
    </source>
</evidence>
<dbReference type="GO" id="GO:0005737">
    <property type="term" value="C:cytoplasm"/>
    <property type="evidence" value="ECO:0007669"/>
    <property type="project" value="UniProtKB-SubCell"/>
</dbReference>
<evidence type="ECO:0000256" key="10">
    <source>
        <dbReference type="ARBA" id="ARBA00029986"/>
    </source>
</evidence>
<dbReference type="EMBL" id="FPKR01000018">
    <property type="protein sequence ID" value="SFZ79512.1"/>
    <property type="molecule type" value="Genomic_DNA"/>
</dbReference>
<dbReference type="GO" id="GO:0015031">
    <property type="term" value="P:protein transport"/>
    <property type="evidence" value="ECO:0007669"/>
    <property type="project" value="UniProtKB-UniRule"/>
</dbReference>
<dbReference type="Gene3D" id="1.10.3120.10">
    <property type="entry name" value="Trigger factor, C-terminal domain"/>
    <property type="match status" value="1"/>
</dbReference>
<evidence type="ECO:0000256" key="8">
    <source>
        <dbReference type="ARBA" id="ARBA00023235"/>
    </source>
</evidence>
<dbReference type="PROSITE" id="PS50059">
    <property type="entry name" value="FKBP_PPIASE"/>
    <property type="match status" value="1"/>
</dbReference>
<dbReference type="GO" id="GO:0051083">
    <property type="term" value="P:'de novo' cotranslational protein folding"/>
    <property type="evidence" value="ECO:0007669"/>
    <property type="project" value="TreeGrafter"/>
</dbReference>
<dbReference type="FunFam" id="3.10.50.40:FF:000001">
    <property type="entry name" value="Trigger factor"/>
    <property type="match status" value="1"/>
</dbReference>
<dbReference type="GO" id="GO:0051301">
    <property type="term" value="P:cell division"/>
    <property type="evidence" value="ECO:0007669"/>
    <property type="project" value="UniProtKB-KW"/>
</dbReference>
<evidence type="ECO:0000256" key="4">
    <source>
        <dbReference type="ARBA" id="ARBA00016902"/>
    </source>
</evidence>
<dbReference type="InterPro" id="IPR046357">
    <property type="entry name" value="PPIase_dom_sf"/>
</dbReference>
<dbReference type="Gene3D" id="3.30.70.1050">
    <property type="entry name" value="Trigger factor ribosome-binding domain"/>
    <property type="match status" value="1"/>
</dbReference>
<dbReference type="Pfam" id="PF05698">
    <property type="entry name" value="Trigger_C"/>
    <property type="match status" value="1"/>
</dbReference>
<dbReference type="Proteomes" id="UP000186513">
    <property type="component" value="Unassembled WGS sequence"/>
</dbReference>
<dbReference type="InterPro" id="IPR008881">
    <property type="entry name" value="Trigger_fac_ribosome-bd_bac"/>
</dbReference>
<evidence type="ECO:0000256" key="6">
    <source>
        <dbReference type="ARBA" id="ARBA00023110"/>
    </source>
</evidence>
<dbReference type="Gene3D" id="3.10.50.40">
    <property type="match status" value="1"/>
</dbReference>
<reference evidence="15 16" key="1">
    <citation type="submission" date="2016-11" db="EMBL/GenBank/DDBJ databases">
        <authorList>
            <person name="Jaros S."/>
            <person name="Januszkiewicz K."/>
            <person name="Wedrychowicz H."/>
        </authorList>
    </citation>
    <scope>NUCLEOTIDE SEQUENCE [LARGE SCALE GENOMIC DNA]</scope>
    <source>
        <strain evidence="15 16">DSM 18899</strain>
    </source>
</reference>
<protein>
    <recommendedName>
        <fullName evidence="4 11">Trigger factor</fullName>
        <shortName evidence="11">TF</shortName>
        <ecNumber evidence="3 11">5.2.1.8</ecNumber>
    </recommendedName>
    <alternativeName>
        <fullName evidence="10 11">PPIase</fullName>
    </alternativeName>
</protein>
<dbReference type="HAMAP" id="MF_00303">
    <property type="entry name" value="Trigger_factor_Tig"/>
    <property type="match status" value="1"/>
</dbReference>
<evidence type="ECO:0000256" key="11">
    <source>
        <dbReference type="HAMAP-Rule" id="MF_00303"/>
    </source>
</evidence>
<evidence type="ECO:0000313" key="16">
    <source>
        <dbReference type="Proteomes" id="UP000186513"/>
    </source>
</evidence>
<dbReference type="GO" id="GO:0043022">
    <property type="term" value="F:ribosome binding"/>
    <property type="evidence" value="ECO:0007669"/>
    <property type="project" value="TreeGrafter"/>
</dbReference>
<comment type="subcellular location">
    <subcellularLocation>
        <location evidence="11">Cytoplasm</location>
    </subcellularLocation>
    <text evidence="11">About half TF is bound to the ribosome near the polypeptide exit tunnel while the other half is free in the cytoplasm.</text>
</comment>
<dbReference type="GO" id="GO:0043335">
    <property type="term" value="P:protein unfolding"/>
    <property type="evidence" value="ECO:0007669"/>
    <property type="project" value="TreeGrafter"/>
</dbReference>
<dbReference type="AlphaFoldDB" id="A0A1K2HRS9"/>
<dbReference type="RefSeq" id="WP_072430171.1">
    <property type="nucleotide sequence ID" value="NZ_FPKR01000018.1"/>
</dbReference>
<dbReference type="GO" id="GO:0003755">
    <property type="term" value="F:peptidyl-prolyl cis-trans isomerase activity"/>
    <property type="evidence" value="ECO:0007669"/>
    <property type="project" value="UniProtKB-UniRule"/>
</dbReference>
<keyword evidence="11" id="KW-0963">Cytoplasm</keyword>
<comment type="similarity">
    <text evidence="2 11 13">Belongs to the FKBP-type PPIase family. Tig subfamily.</text>
</comment>
<evidence type="ECO:0000259" key="14">
    <source>
        <dbReference type="PROSITE" id="PS50059"/>
    </source>
</evidence>
<keyword evidence="8 11" id="KW-0413">Isomerase</keyword>
<evidence type="ECO:0000256" key="12">
    <source>
        <dbReference type="PROSITE-ProRule" id="PRU00277"/>
    </source>
</evidence>
<dbReference type="STRING" id="1121279.SAMN02745887_03696"/>
<keyword evidence="5 11" id="KW-0132">Cell division</keyword>
<evidence type="ECO:0000313" key="15">
    <source>
        <dbReference type="EMBL" id="SFZ79512.1"/>
    </source>
</evidence>
<comment type="domain">
    <text evidence="11">Consists of 3 domains; the N-terminus binds the ribosome, the middle domain has PPIase activity, while the C-terminus has intrinsic chaperone activity on its own.</text>
</comment>
<dbReference type="InterPro" id="IPR027304">
    <property type="entry name" value="Trigger_fact/SurA_dom_sf"/>
</dbReference>
<dbReference type="Pfam" id="PF05697">
    <property type="entry name" value="Trigger_N"/>
    <property type="match status" value="1"/>
</dbReference>
<proteinExistence type="inferred from homology"/>
<dbReference type="NCBIfam" id="TIGR00115">
    <property type="entry name" value="tig"/>
    <property type="match status" value="1"/>
</dbReference>
<dbReference type="OrthoDB" id="9767721at2"/>
<dbReference type="InterPro" id="IPR036611">
    <property type="entry name" value="Trigger_fac_ribosome-bd_sf"/>
</dbReference>
<dbReference type="EC" id="5.2.1.8" evidence="3 11"/>
<dbReference type="SUPFAM" id="SSF54534">
    <property type="entry name" value="FKBP-like"/>
    <property type="match status" value="1"/>
</dbReference>
<evidence type="ECO:0000256" key="9">
    <source>
        <dbReference type="ARBA" id="ARBA00023306"/>
    </source>
</evidence>
<dbReference type="InterPro" id="IPR001179">
    <property type="entry name" value="PPIase_FKBP_dom"/>
</dbReference>
<evidence type="ECO:0000256" key="13">
    <source>
        <dbReference type="RuleBase" id="RU003914"/>
    </source>
</evidence>
<comment type="catalytic activity">
    <reaction evidence="1 11 12">
        <text>[protein]-peptidylproline (omega=180) = [protein]-peptidylproline (omega=0)</text>
        <dbReference type="Rhea" id="RHEA:16237"/>
        <dbReference type="Rhea" id="RHEA-COMP:10747"/>
        <dbReference type="Rhea" id="RHEA-COMP:10748"/>
        <dbReference type="ChEBI" id="CHEBI:83833"/>
        <dbReference type="ChEBI" id="CHEBI:83834"/>
        <dbReference type="EC" id="5.2.1.8"/>
    </reaction>
</comment>
<keyword evidence="16" id="KW-1185">Reference proteome</keyword>
<organism evidence="15 16">
    <name type="scientific">Chitinimonas taiwanensis DSM 18899</name>
    <dbReference type="NCBI Taxonomy" id="1121279"/>
    <lineage>
        <taxon>Bacteria</taxon>
        <taxon>Pseudomonadati</taxon>
        <taxon>Pseudomonadota</taxon>
        <taxon>Betaproteobacteria</taxon>
        <taxon>Neisseriales</taxon>
        <taxon>Chitinibacteraceae</taxon>
        <taxon>Chitinimonas</taxon>
    </lineage>
</organism>
<dbReference type="GO" id="GO:0044183">
    <property type="term" value="F:protein folding chaperone"/>
    <property type="evidence" value="ECO:0007669"/>
    <property type="project" value="TreeGrafter"/>
</dbReference>
<comment type="function">
    <text evidence="11">Involved in protein export. Acts as a chaperone by maintaining the newly synthesized protein in an open conformation. Functions as a peptidyl-prolyl cis-trans isomerase.</text>
</comment>
<accession>A0A1K2HRS9</accession>
<evidence type="ECO:0000256" key="1">
    <source>
        <dbReference type="ARBA" id="ARBA00000971"/>
    </source>
</evidence>
<sequence>MQAQLETLSQLERRLDIAIPAADIETAVDARLKRVARTAKIQGFRPGKAPMKMVAANYGLQVREEVLGEQVQTAFAKAVQEQKLRVAGYPRFEGKPAEGESFSFSATFEVYPEIVLGDLSGKEIERPVLAVTDAEVEKTIEILRKQRTKFERVERAAEKGDRVIVDFKGTIDGVAFQGGSSDNYAFQAGEGQMLPEFDNAVLGMKEGESKTFDLAFPEDYQGKDVAGKTAQFAVTVKNVAAAKLPEVDADFAKAMGIEDGDVSKLQAEIRKNVEREVKRRLTARAKEAVMSALLDVTPIEVPKALVGAEIGRLVEQAREEMKQRGFDPQNMPLPPELFEEQAKRRVSLGLILAEVVRANGLEAKPEQVKAIVTEFAESYEHPEEVVKWYYASRDRLEGPESLALEDNVVEFVFAKAKTVEKQLAFDELMGQQQAA</sequence>
<evidence type="ECO:0000256" key="3">
    <source>
        <dbReference type="ARBA" id="ARBA00013194"/>
    </source>
</evidence>
<keyword evidence="7 11" id="KW-0143">Chaperone</keyword>
<dbReference type="PANTHER" id="PTHR30560">
    <property type="entry name" value="TRIGGER FACTOR CHAPERONE AND PEPTIDYL-PROLYL CIS/TRANS ISOMERASE"/>
    <property type="match status" value="1"/>
</dbReference>
<keyword evidence="9 11" id="KW-0131">Cell cycle</keyword>
<dbReference type="SUPFAM" id="SSF102735">
    <property type="entry name" value="Trigger factor ribosome-binding domain"/>
    <property type="match status" value="1"/>
</dbReference>
<dbReference type="Pfam" id="PF00254">
    <property type="entry name" value="FKBP_C"/>
    <property type="match status" value="1"/>
</dbReference>